<evidence type="ECO:0000256" key="1">
    <source>
        <dbReference type="PROSITE-ProRule" id="PRU00023"/>
    </source>
</evidence>
<dbReference type="PROSITE" id="PS50088">
    <property type="entry name" value="ANK_REPEAT"/>
    <property type="match status" value="1"/>
</dbReference>
<name>A0AAN6W3K2_9PEZI</name>
<evidence type="ECO:0000313" key="3">
    <source>
        <dbReference type="Proteomes" id="UP001302321"/>
    </source>
</evidence>
<dbReference type="Proteomes" id="UP001302321">
    <property type="component" value="Unassembled WGS sequence"/>
</dbReference>
<dbReference type="SUPFAM" id="SSF48403">
    <property type="entry name" value="Ankyrin repeat"/>
    <property type="match status" value="1"/>
</dbReference>
<comment type="caution">
    <text evidence="2">The sequence shown here is derived from an EMBL/GenBank/DDBJ whole genome shotgun (WGS) entry which is preliminary data.</text>
</comment>
<organism evidence="2 3">
    <name type="scientific">Triangularia setosa</name>
    <dbReference type="NCBI Taxonomy" id="2587417"/>
    <lineage>
        <taxon>Eukaryota</taxon>
        <taxon>Fungi</taxon>
        <taxon>Dikarya</taxon>
        <taxon>Ascomycota</taxon>
        <taxon>Pezizomycotina</taxon>
        <taxon>Sordariomycetes</taxon>
        <taxon>Sordariomycetidae</taxon>
        <taxon>Sordariales</taxon>
        <taxon>Podosporaceae</taxon>
        <taxon>Triangularia</taxon>
    </lineage>
</organism>
<dbReference type="InterPro" id="IPR036770">
    <property type="entry name" value="Ankyrin_rpt-contain_sf"/>
</dbReference>
<dbReference type="SMART" id="SM00248">
    <property type="entry name" value="ANK"/>
    <property type="match status" value="1"/>
</dbReference>
<feature type="repeat" description="ANK" evidence="1">
    <location>
        <begin position="108"/>
        <end position="140"/>
    </location>
</feature>
<dbReference type="InterPro" id="IPR002110">
    <property type="entry name" value="Ankyrin_rpt"/>
</dbReference>
<reference evidence="2" key="1">
    <citation type="journal article" date="2023" name="Mol. Phylogenet. Evol.">
        <title>Genome-scale phylogeny and comparative genomics of the fungal order Sordariales.</title>
        <authorList>
            <person name="Hensen N."/>
            <person name="Bonometti L."/>
            <person name="Westerberg I."/>
            <person name="Brannstrom I.O."/>
            <person name="Guillou S."/>
            <person name="Cros-Aarteil S."/>
            <person name="Calhoun S."/>
            <person name="Haridas S."/>
            <person name="Kuo A."/>
            <person name="Mondo S."/>
            <person name="Pangilinan J."/>
            <person name="Riley R."/>
            <person name="LaButti K."/>
            <person name="Andreopoulos B."/>
            <person name="Lipzen A."/>
            <person name="Chen C."/>
            <person name="Yan M."/>
            <person name="Daum C."/>
            <person name="Ng V."/>
            <person name="Clum A."/>
            <person name="Steindorff A."/>
            <person name="Ohm R.A."/>
            <person name="Martin F."/>
            <person name="Silar P."/>
            <person name="Natvig D.O."/>
            <person name="Lalanne C."/>
            <person name="Gautier V."/>
            <person name="Ament-Velasquez S.L."/>
            <person name="Kruys A."/>
            <person name="Hutchinson M.I."/>
            <person name="Powell A.J."/>
            <person name="Barry K."/>
            <person name="Miller A.N."/>
            <person name="Grigoriev I.V."/>
            <person name="Debuchy R."/>
            <person name="Gladieux P."/>
            <person name="Hiltunen Thoren M."/>
            <person name="Johannesson H."/>
        </authorList>
    </citation>
    <scope>NUCLEOTIDE SEQUENCE</scope>
    <source>
        <strain evidence="2">CBS 892.96</strain>
    </source>
</reference>
<accession>A0AAN6W3K2</accession>
<dbReference type="Gene3D" id="1.25.40.20">
    <property type="entry name" value="Ankyrin repeat-containing domain"/>
    <property type="match status" value="1"/>
</dbReference>
<dbReference type="Pfam" id="PF00023">
    <property type="entry name" value="Ank"/>
    <property type="match status" value="1"/>
</dbReference>
<dbReference type="PROSITE" id="PS50297">
    <property type="entry name" value="ANK_REP_REGION"/>
    <property type="match status" value="1"/>
</dbReference>
<evidence type="ECO:0008006" key="4">
    <source>
        <dbReference type="Google" id="ProtNLM"/>
    </source>
</evidence>
<reference evidence="2" key="2">
    <citation type="submission" date="2023-05" db="EMBL/GenBank/DDBJ databases">
        <authorList>
            <consortium name="Lawrence Berkeley National Laboratory"/>
            <person name="Steindorff A."/>
            <person name="Hensen N."/>
            <person name="Bonometti L."/>
            <person name="Westerberg I."/>
            <person name="Brannstrom I.O."/>
            <person name="Guillou S."/>
            <person name="Cros-Aarteil S."/>
            <person name="Calhoun S."/>
            <person name="Haridas S."/>
            <person name="Kuo A."/>
            <person name="Mondo S."/>
            <person name="Pangilinan J."/>
            <person name="Riley R."/>
            <person name="Labutti K."/>
            <person name="Andreopoulos B."/>
            <person name="Lipzen A."/>
            <person name="Chen C."/>
            <person name="Yanf M."/>
            <person name="Daum C."/>
            <person name="Ng V."/>
            <person name="Clum A."/>
            <person name="Ohm R."/>
            <person name="Martin F."/>
            <person name="Silar P."/>
            <person name="Natvig D."/>
            <person name="Lalanne C."/>
            <person name="Gautier V."/>
            <person name="Ament-Velasquez S.L."/>
            <person name="Kruys A."/>
            <person name="Hutchinson M.I."/>
            <person name="Powell A.J."/>
            <person name="Barry K."/>
            <person name="Miller A.N."/>
            <person name="Grigoriev I.V."/>
            <person name="Debuchy R."/>
            <person name="Gladieux P."/>
            <person name="Thoren M.H."/>
            <person name="Johannesson H."/>
        </authorList>
    </citation>
    <scope>NUCLEOTIDE SEQUENCE</scope>
    <source>
        <strain evidence="2">CBS 892.96</strain>
    </source>
</reference>
<keyword evidence="3" id="KW-1185">Reference proteome</keyword>
<dbReference type="EMBL" id="MU866328">
    <property type="protein sequence ID" value="KAK4173652.1"/>
    <property type="molecule type" value="Genomic_DNA"/>
</dbReference>
<proteinExistence type="predicted"/>
<dbReference type="AlphaFoldDB" id="A0AAN6W3K2"/>
<evidence type="ECO:0000313" key="2">
    <source>
        <dbReference type="EMBL" id="KAK4173652.1"/>
    </source>
</evidence>
<sequence length="183" mass="20639">MSEKGFGTEDQNPDLFLARSCVHYLGTIDFETCIDNIKDCYPTSFELKEWLKSYLLYDYAVRDWGHHFCKAKAQQGIKDSAGGCAALKVLAVGILSDGGAEADRMDDSGLTALHYAAQKEHLEVARVLLDCGATLDVLTNEYFHDKKTHLEGPHSNFFNVLRTEYYSEVPPYPATDFYVQYQC</sequence>
<protein>
    <recommendedName>
        <fullName evidence="4">Ankyrin repeat protein</fullName>
    </recommendedName>
</protein>
<keyword evidence="1" id="KW-0040">ANK repeat</keyword>
<gene>
    <name evidence="2" type="ORF">QBC36DRAFT_303466</name>
</gene>